<reference evidence="2" key="1">
    <citation type="journal article" date="2015" name="Nature">
        <title>Complex archaea that bridge the gap between prokaryotes and eukaryotes.</title>
        <authorList>
            <person name="Spang A."/>
            <person name="Saw J.H."/>
            <person name="Jorgensen S.L."/>
            <person name="Zaremba-Niedzwiedzka K."/>
            <person name="Martijn J."/>
            <person name="Lind A.E."/>
            <person name="van Eijk R."/>
            <person name="Schleper C."/>
            <person name="Guy L."/>
            <person name="Ettema T.J."/>
        </authorList>
    </citation>
    <scope>NUCLEOTIDE SEQUENCE</scope>
</reference>
<accession>A0A0F9J384</accession>
<sequence>LSPRFVFDLRGHFTTRLGKSQALIQEEIEEVEKQEYHNKSESNRRKRMKKSDKRK</sequence>
<comment type="caution">
    <text evidence="2">The sequence shown here is derived from an EMBL/GenBank/DDBJ whole genome shotgun (WGS) entry which is preliminary data.</text>
</comment>
<proteinExistence type="predicted"/>
<evidence type="ECO:0000256" key="1">
    <source>
        <dbReference type="SAM" id="MobiDB-lite"/>
    </source>
</evidence>
<dbReference type="AlphaFoldDB" id="A0A0F9J384"/>
<feature type="compositionally biased region" description="Basic and acidic residues" evidence="1">
    <location>
        <begin position="32"/>
        <end position="43"/>
    </location>
</feature>
<feature type="compositionally biased region" description="Basic residues" evidence="1">
    <location>
        <begin position="44"/>
        <end position="55"/>
    </location>
</feature>
<protein>
    <submittedName>
        <fullName evidence="2">Uncharacterized protein</fullName>
    </submittedName>
</protein>
<feature type="region of interest" description="Disordered" evidence="1">
    <location>
        <begin position="32"/>
        <end position="55"/>
    </location>
</feature>
<name>A0A0F9J384_9ZZZZ</name>
<organism evidence="2">
    <name type="scientific">marine sediment metagenome</name>
    <dbReference type="NCBI Taxonomy" id="412755"/>
    <lineage>
        <taxon>unclassified sequences</taxon>
        <taxon>metagenomes</taxon>
        <taxon>ecological metagenomes</taxon>
    </lineage>
</organism>
<dbReference type="EMBL" id="LAZR01017449">
    <property type="protein sequence ID" value="KKM00376.1"/>
    <property type="molecule type" value="Genomic_DNA"/>
</dbReference>
<evidence type="ECO:0000313" key="2">
    <source>
        <dbReference type="EMBL" id="KKM00376.1"/>
    </source>
</evidence>
<feature type="non-terminal residue" evidence="2">
    <location>
        <position position="1"/>
    </location>
</feature>
<gene>
    <name evidence="2" type="ORF">LCGC14_1805020</name>
</gene>